<dbReference type="Gene3D" id="3.40.50.10590">
    <property type="entry name" value="Zn-dependent exopeptidases"/>
    <property type="match status" value="1"/>
</dbReference>
<gene>
    <name evidence="7" type="ORF">PECAL_2P22020</name>
</gene>
<keyword evidence="5" id="KW-0732">Signal</keyword>
<feature type="domain" description="Cytosol aminopeptidase" evidence="6">
    <location>
        <begin position="364"/>
        <end position="371"/>
    </location>
</feature>
<dbReference type="PROSITE" id="PS00631">
    <property type="entry name" value="CYTOSOL_AP"/>
    <property type="match status" value="1"/>
</dbReference>
<sequence>MQLVIAAMLLRHAAAFRPRASVRQRLTTQLRAATTSLRFDAKQTSADTTVYVGRKDRLLALNNDALPAVWQPLVESCSPGDAGKSARTAMPKGDGLETVVAAVLPEHCSRHNSPLRPRALTSLVGGACGSKDAAVVVLLEDGSTPAAAAAAVAKAFPIYTNKKASDEDEDEDRTVTVSFEPPVADAATLNACAVAADAVRLAQRIHDAPPNEMGPTQLVAEAEAVASRGDGISITKIVGEELREKGYGGVYGVGKGAKEPPALVVLTKTFDREGPAAALVGKTICFDTGGLSLKISGGMVGMKADLGGGAACLAGFEAACALGGGELSALHCVLCIAENAIGNDALRCDDIIKFFGGRTCEINNTDAEGRLVLADGVAHATAPNVLPGKRVDIVVDMATLTGAQMVATGKNHAAVFSNSEELERKAVVAGRRTGDLVHPLPFAPEFYRSEFASKVADSKNSVKDRMNAQSSCAANFIYENLWEGWDGEWLHVDLAGPATDNERGTGFGVALALGLFGVEGFK</sequence>
<proteinExistence type="inferred from homology"/>
<dbReference type="AlphaFoldDB" id="A0A8J2SM76"/>
<protein>
    <recommendedName>
        <fullName evidence="6">Cytosol aminopeptidase domain-containing protein</fullName>
    </recommendedName>
</protein>
<keyword evidence="2" id="KW-0031">Aminopeptidase</keyword>
<dbReference type="GO" id="GO:0030145">
    <property type="term" value="F:manganese ion binding"/>
    <property type="evidence" value="ECO:0007669"/>
    <property type="project" value="InterPro"/>
</dbReference>
<comment type="similarity">
    <text evidence="1">Belongs to the peptidase M17 family.</text>
</comment>
<organism evidence="7 8">
    <name type="scientific">Pelagomonas calceolata</name>
    <dbReference type="NCBI Taxonomy" id="35677"/>
    <lineage>
        <taxon>Eukaryota</taxon>
        <taxon>Sar</taxon>
        <taxon>Stramenopiles</taxon>
        <taxon>Ochrophyta</taxon>
        <taxon>Pelagophyceae</taxon>
        <taxon>Pelagomonadales</taxon>
        <taxon>Pelagomonadaceae</taxon>
        <taxon>Pelagomonas</taxon>
    </lineage>
</organism>
<dbReference type="OrthoDB" id="412814at2759"/>
<evidence type="ECO:0000256" key="2">
    <source>
        <dbReference type="ARBA" id="ARBA00022438"/>
    </source>
</evidence>
<dbReference type="GO" id="GO:0005737">
    <property type="term" value="C:cytoplasm"/>
    <property type="evidence" value="ECO:0007669"/>
    <property type="project" value="InterPro"/>
</dbReference>
<comment type="caution">
    <text evidence="7">The sequence shown here is derived from an EMBL/GenBank/DDBJ whole genome shotgun (WGS) entry which is preliminary data.</text>
</comment>
<feature type="chain" id="PRO_5035167915" description="Cytosol aminopeptidase domain-containing protein" evidence="5">
    <location>
        <begin position="16"/>
        <end position="522"/>
    </location>
</feature>
<evidence type="ECO:0000256" key="1">
    <source>
        <dbReference type="ARBA" id="ARBA00009528"/>
    </source>
</evidence>
<evidence type="ECO:0000256" key="3">
    <source>
        <dbReference type="ARBA" id="ARBA00022670"/>
    </source>
</evidence>
<dbReference type="Proteomes" id="UP000789595">
    <property type="component" value="Unassembled WGS sequence"/>
</dbReference>
<dbReference type="InterPro" id="IPR011356">
    <property type="entry name" value="Leucine_aapep/pepB"/>
</dbReference>
<evidence type="ECO:0000313" key="8">
    <source>
        <dbReference type="Proteomes" id="UP000789595"/>
    </source>
</evidence>
<dbReference type="PANTHER" id="PTHR11963">
    <property type="entry name" value="LEUCINE AMINOPEPTIDASE-RELATED"/>
    <property type="match status" value="1"/>
</dbReference>
<dbReference type="Gene3D" id="3.40.630.10">
    <property type="entry name" value="Zn peptidases"/>
    <property type="match status" value="1"/>
</dbReference>
<accession>A0A8J2SM76</accession>
<dbReference type="InterPro" id="IPR041417">
    <property type="entry name" value="NPEPL1_N"/>
</dbReference>
<dbReference type="GO" id="GO:0006508">
    <property type="term" value="P:proteolysis"/>
    <property type="evidence" value="ECO:0007669"/>
    <property type="project" value="UniProtKB-KW"/>
</dbReference>
<dbReference type="Pfam" id="PF18295">
    <property type="entry name" value="Pdase_M17_N2"/>
    <property type="match status" value="1"/>
</dbReference>
<dbReference type="Pfam" id="PF00883">
    <property type="entry name" value="Peptidase_M17"/>
    <property type="match status" value="1"/>
</dbReference>
<dbReference type="GO" id="GO:0070006">
    <property type="term" value="F:metalloaminopeptidase activity"/>
    <property type="evidence" value="ECO:0007669"/>
    <property type="project" value="InterPro"/>
</dbReference>
<evidence type="ECO:0000256" key="4">
    <source>
        <dbReference type="ARBA" id="ARBA00022801"/>
    </source>
</evidence>
<evidence type="ECO:0000313" key="7">
    <source>
        <dbReference type="EMBL" id="CAH0369094.1"/>
    </source>
</evidence>
<keyword evidence="3" id="KW-0645">Protease</keyword>
<reference evidence="7" key="1">
    <citation type="submission" date="2021-11" db="EMBL/GenBank/DDBJ databases">
        <authorList>
            <consortium name="Genoscope - CEA"/>
            <person name="William W."/>
        </authorList>
    </citation>
    <scope>NUCLEOTIDE SEQUENCE</scope>
</reference>
<name>A0A8J2SM76_9STRA</name>
<evidence type="ECO:0000259" key="6">
    <source>
        <dbReference type="PROSITE" id="PS00631"/>
    </source>
</evidence>
<dbReference type="PRINTS" id="PR00481">
    <property type="entry name" value="LAMNOPPTDASE"/>
</dbReference>
<dbReference type="EMBL" id="CAKKNE010000002">
    <property type="protein sequence ID" value="CAH0369094.1"/>
    <property type="molecule type" value="Genomic_DNA"/>
</dbReference>
<dbReference type="PANTHER" id="PTHR11963:SF48">
    <property type="entry name" value="DIPEPTIDASE B, ISOFORM A"/>
    <property type="match status" value="1"/>
</dbReference>
<keyword evidence="8" id="KW-1185">Reference proteome</keyword>
<dbReference type="SUPFAM" id="SSF53187">
    <property type="entry name" value="Zn-dependent exopeptidases"/>
    <property type="match status" value="1"/>
</dbReference>
<keyword evidence="4" id="KW-0378">Hydrolase</keyword>
<feature type="signal peptide" evidence="5">
    <location>
        <begin position="1"/>
        <end position="15"/>
    </location>
</feature>
<evidence type="ECO:0000256" key="5">
    <source>
        <dbReference type="SAM" id="SignalP"/>
    </source>
</evidence>
<dbReference type="InterPro" id="IPR000819">
    <property type="entry name" value="Peptidase_M17_C"/>
</dbReference>